<dbReference type="PANTHER" id="PTHR42742:SF3">
    <property type="entry name" value="FRUCTOKINASE"/>
    <property type="match status" value="1"/>
</dbReference>
<dbReference type="CDD" id="cd07010">
    <property type="entry name" value="cupin_PMI_type_I_N_bac"/>
    <property type="match status" value="1"/>
</dbReference>
<dbReference type="PANTHER" id="PTHR42742">
    <property type="entry name" value="TRANSCRIPTIONAL REPRESSOR MPRA"/>
    <property type="match status" value="1"/>
</dbReference>
<keyword evidence="4" id="KW-1185">Reference proteome</keyword>
<keyword evidence="3" id="KW-0413">Isomerase</keyword>
<dbReference type="InterPro" id="IPR014710">
    <property type="entry name" value="RmlC-like_jellyroll"/>
</dbReference>
<dbReference type="Proteomes" id="UP000304900">
    <property type="component" value="Unassembled WGS sequence"/>
</dbReference>
<dbReference type="SUPFAM" id="SSF51182">
    <property type="entry name" value="RmlC-like cupins"/>
    <property type="match status" value="1"/>
</dbReference>
<gene>
    <name evidence="3" type="ORF">FDK13_32685</name>
</gene>
<keyword evidence="2" id="KW-0862">Zinc</keyword>
<evidence type="ECO:0000256" key="2">
    <source>
        <dbReference type="ARBA" id="ARBA00022833"/>
    </source>
</evidence>
<sequence>MTILKKSNFNKSPQVKIAGHQAVTGWEDISKVIQEKIKSASSQKTIVVLDTYHGVYIEEIISGLTIGQTEASVFDVSKALLDSEKLEELVYPFVTNDPVFGFVTTLDLSAFFDPKKVAAMQSQIQNIKEGIILVVGIGASLIAPDVDILIYADMPRWEIQLRFRKNQISNLGADNASNPFSYQYKRSFFVDWKVCDNHKKTLMDQWDFVLDTTIENHPKMITGTAMTYALDKTIEQPFRVVPFFDPGPWGGQWLKEVVDLDRTAQNYAWGFDCVPEENSLVFDFEGVAFEIPSINLVFTHPASLLGEEVYAAFGAEFPIRFDFLDTMEGGNLSLQVHPMHQYIKDKFGMGYTQNESYYFLDTKDDGFVYLGLKENINPELMLAELETAQEGKEDFDADKFVQKWPVKKHDHILIPAGTVHCSGADTVVLEISATPFIFTFKLWDWGRMGLDGKPRPISLEHGKNNIQWERTTEWVEKNLVNQIENIASGDGWREERTGLDAESFIETRRHWFTKKVEHNTEGIVNVLNLISGREAIVESPANAFEPFIIHYAETFIVPASVGAYTVTPHGESAGQECATIKASIRTNNLKEDYKIN</sequence>
<keyword evidence="1" id="KW-0479">Metal-binding</keyword>
<dbReference type="EMBL" id="SZVO01000025">
    <property type="protein sequence ID" value="TKT86290.1"/>
    <property type="molecule type" value="Genomic_DNA"/>
</dbReference>
<dbReference type="GO" id="GO:0016853">
    <property type="term" value="F:isomerase activity"/>
    <property type="evidence" value="ECO:0007669"/>
    <property type="project" value="UniProtKB-KW"/>
</dbReference>
<protein>
    <submittedName>
        <fullName evidence="3">Mannose-6-phosphate isomerase</fullName>
    </submittedName>
</protein>
<proteinExistence type="predicted"/>
<evidence type="ECO:0000313" key="4">
    <source>
        <dbReference type="Proteomes" id="UP000304900"/>
    </source>
</evidence>
<evidence type="ECO:0000256" key="1">
    <source>
        <dbReference type="ARBA" id="ARBA00022723"/>
    </source>
</evidence>
<dbReference type="Gene3D" id="2.60.120.10">
    <property type="entry name" value="Jelly Rolls"/>
    <property type="match status" value="1"/>
</dbReference>
<comment type="caution">
    <text evidence="3">The sequence shown here is derived from an EMBL/GenBank/DDBJ whole genome shotgun (WGS) entry which is preliminary data.</text>
</comment>
<dbReference type="AlphaFoldDB" id="A0A4U6CPC4"/>
<evidence type="ECO:0000313" key="3">
    <source>
        <dbReference type="EMBL" id="TKT86290.1"/>
    </source>
</evidence>
<dbReference type="GO" id="GO:0046872">
    <property type="term" value="F:metal ion binding"/>
    <property type="evidence" value="ECO:0007669"/>
    <property type="project" value="UniProtKB-KW"/>
</dbReference>
<dbReference type="OrthoDB" id="9808275at2"/>
<dbReference type="InterPro" id="IPR051804">
    <property type="entry name" value="Carb_Metab_Reg_Kinase/Isom"/>
</dbReference>
<reference evidence="3 4" key="1">
    <citation type="submission" date="2019-05" db="EMBL/GenBank/DDBJ databases">
        <title>Dyadobacter AR-3-8 sp. nov., isolated from arctic soil.</title>
        <authorList>
            <person name="Chaudhary D.K."/>
        </authorList>
    </citation>
    <scope>NUCLEOTIDE SEQUENCE [LARGE SCALE GENOMIC DNA]</scope>
    <source>
        <strain evidence="3 4">AR-3-8</strain>
    </source>
</reference>
<dbReference type="InterPro" id="IPR011051">
    <property type="entry name" value="RmlC_Cupin_sf"/>
</dbReference>
<organism evidence="3 4">
    <name type="scientific">Dyadobacter frigoris</name>
    <dbReference type="NCBI Taxonomy" id="2576211"/>
    <lineage>
        <taxon>Bacteria</taxon>
        <taxon>Pseudomonadati</taxon>
        <taxon>Bacteroidota</taxon>
        <taxon>Cytophagia</taxon>
        <taxon>Cytophagales</taxon>
        <taxon>Spirosomataceae</taxon>
        <taxon>Dyadobacter</taxon>
    </lineage>
</organism>
<accession>A0A4U6CPC4</accession>
<name>A0A4U6CPC4_9BACT</name>